<sequence length="387" mass="41188">MTRSAELPESAGSPVSAELPLLADYAGGWLGAVLPGAAAALGEDVGLPGVDLPRARKVCVVLVDGLGEHQLAASARHAGFLSGLDRRILRAGAPTTTATSMGSFGTGLPPGTHGLAGYSVLDPDRGVLLNELKWHPDTDPLAWQPEQTVFERLSALGRRTVSIGNPEFAGSGLTLAAHRGAEFVGVRRLHKRVDTAVAALTVDDGPDLVYLYWGEVDAAGHRRGWQSSQWRRCVRHVDRELRRLAAALPTGTLLLVTSDHGMVDTAAADRVDLAEHPELTEGIQLIGGEPRMVQLYTEPGAAPEVAARLSTALGDRAWVRLREEADDWFGTIEERTRGRFGNVVVAARRLFTLVDSASMSAAELGLVGYHGSLTAAEQEIPLAIHLV</sequence>
<organism evidence="1">
    <name type="scientific">Nakamurella sp. A5-74</name>
    <dbReference type="NCBI Taxonomy" id="3158264"/>
    <lineage>
        <taxon>Bacteria</taxon>
        <taxon>Bacillati</taxon>
        <taxon>Actinomycetota</taxon>
        <taxon>Actinomycetes</taxon>
        <taxon>Nakamurellales</taxon>
        <taxon>Nakamurellaceae</taxon>
        <taxon>Nakamurella</taxon>
    </lineage>
</organism>
<gene>
    <name evidence="1" type="ORF">ABLG96_15045</name>
</gene>
<dbReference type="Pfam" id="PF01663">
    <property type="entry name" value="Phosphodiest"/>
    <property type="match status" value="1"/>
</dbReference>
<dbReference type="Gene3D" id="3.40.720.10">
    <property type="entry name" value="Alkaline Phosphatase, subunit A"/>
    <property type="match status" value="1"/>
</dbReference>
<accession>A0AAU8DK05</accession>
<dbReference type="AlphaFoldDB" id="A0AAU8DK05"/>
<name>A0AAU8DK05_9ACTN</name>
<protein>
    <submittedName>
        <fullName evidence="1">Nucleotide pyrophosphatase/phosphodiesterase family protein</fullName>
    </submittedName>
</protein>
<dbReference type="PANTHER" id="PTHR10151">
    <property type="entry name" value="ECTONUCLEOTIDE PYROPHOSPHATASE/PHOSPHODIESTERASE"/>
    <property type="match status" value="1"/>
</dbReference>
<dbReference type="SUPFAM" id="SSF53649">
    <property type="entry name" value="Alkaline phosphatase-like"/>
    <property type="match status" value="1"/>
</dbReference>
<evidence type="ECO:0000313" key="1">
    <source>
        <dbReference type="EMBL" id="XCG62550.1"/>
    </source>
</evidence>
<dbReference type="InterPro" id="IPR017850">
    <property type="entry name" value="Alkaline_phosphatase_core_sf"/>
</dbReference>
<dbReference type="RefSeq" id="WP_353648165.1">
    <property type="nucleotide sequence ID" value="NZ_CP159218.1"/>
</dbReference>
<dbReference type="InterPro" id="IPR002591">
    <property type="entry name" value="Phosphodiest/P_Trfase"/>
</dbReference>
<dbReference type="PANTHER" id="PTHR10151:SF120">
    <property type="entry name" value="BIS(5'-ADENOSYL)-TRIPHOSPHATASE"/>
    <property type="match status" value="1"/>
</dbReference>
<dbReference type="EMBL" id="CP159218">
    <property type="protein sequence ID" value="XCG62550.1"/>
    <property type="molecule type" value="Genomic_DNA"/>
</dbReference>
<reference evidence="1" key="1">
    <citation type="submission" date="2024-05" db="EMBL/GenBank/DDBJ databases">
        <authorList>
            <person name="Cai S.Y."/>
            <person name="Jin L.M."/>
            <person name="Li H.R."/>
        </authorList>
    </citation>
    <scope>NUCLEOTIDE SEQUENCE</scope>
    <source>
        <strain evidence="1">A5-74</strain>
    </source>
</reference>
<proteinExistence type="predicted"/>
<dbReference type="GO" id="GO:0016787">
    <property type="term" value="F:hydrolase activity"/>
    <property type="evidence" value="ECO:0007669"/>
    <property type="project" value="UniProtKB-ARBA"/>
</dbReference>